<protein>
    <recommendedName>
        <fullName evidence="4">Biopolymer transporter Tol</fullName>
    </recommendedName>
</protein>
<name>A0A7C3VQA8_9CYAN</name>
<dbReference type="Pfam" id="PF07676">
    <property type="entry name" value="PD40"/>
    <property type="match status" value="2"/>
</dbReference>
<dbReference type="InterPro" id="IPR011659">
    <property type="entry name" value="WD40"/>
</dbReference>
<dbReference type="PROSITE" id="PS51257">
    <property type="entry name" value="PROKAR_LIPOPROTEIN"/>
    <property type="match status" value="1"/>
</dbReference>
<evidence type="ECO:0000256" key="2">
    <source>
        <dbReference type="SAM" id="Phobius"/>
    </source>
</evidence>
<evidence type="ECO:0008006" key="4">
    <source>
        <dbReference type="Google" id="ProtNLM"/>
    </source>
</evidence>
<dbReference type="Gene3D" id="2.120.10.30">
    <property type="entry name" value="TolB, C-terminal domain"/>
    <property type="match status" value="1"/>
</dbReference>
<keyword evidence="2" id="KW-0812">Transmembrane</keyword>
<gene>
    <name evidence="3" type="ORF">ENR15_10785</name>
</gene>
<organism evidence="3">
    <name type="scientific">Planktothricoides sp. SpSt-374</name>
    <dbReference type="NCBI Taxonomy" id="2282167"/>
    <lineage>
        <taxon>Bacteria</taxon>
        <taxon>Bacillati</taxon>
        <taxon>Cyanobacteriota</taxon>
        <taxon>Cyanophyceae</taxon>
        <taxon>Oscillatoriophycideae</taxon>
        <taxon>Oscillatoriales</taxon>
        <taxon>Oscillatoriaceae</taxon>
        <taxon>Planktothricoides</taxon>
    </lineage>
</organism>
<keyword evidence="2" id="KW-1133">Transmembrane helix</keyword>
<evidence type="ECO:0000313" key="3">
    <source>
        <dbReference type="EMBL" id="HGG01111.1"/>
    </source>
</evidence>
<keyword evidence="2" id="KW-0472">Membrane</keyword>
<dbReference type="InterPro" id="IPR011042">
    <property type="entry name" value="6-blade_b-propeller_TolB-like"/>
</dbReference>
<dbReference type="PANTHER" id="PTHR36842">
    <property type="entry name" value="PROTEIN TOLB HOMOLOG"/>
    <property type="match status" value="1"/>
</dbReference>
<comment type="similarity">
    <text evidence="1">Belongs to the TolB family.</text>
</comment>
<proteinExistence type="inferred from homology"/>
<dbReference type="SUPFAM" id="SSF82171">
    <property type="entry name" value="DPP6 N-terminal domain-like"/>
    <property type="match status" value="1"/>
</dbReference>
<sequence>MGHSPKFQPLPPVSPSPRLLWWVVLALALGGCMPAVVPGGQRSLNSRYTDEQPALSADGRFLALISNRNGRREIFTYDLQQKQLVDLSGLNRFGTMPESPSLSYTARYIVYLTTSQARPALVMYDRILGQGQILYQPYEGSIRHPRVSPDGRYIVFETSMRGQWDVAVIDRGPNIELDVPDGLPLEEPITP</sequence>
<dbReference type="EMBL" id="DSPX01000105">
    <property type="protein sequence ID" value="HGG01111.1"/>
    <property type="molecule type" value="Genomic_DNA"/>
</dbReference>
<dbReference type="AlphaFoldDB" id="A0A7C3VQA8"/>
<evidence type="ECO:0000256" key="1">
    <source>
        <dbReference type="ARBA" id="ARBA00009820"/>
    </source>
</evidence>
<dbReference type="PANTHER" id="PTHR36842:SF2">
    <property type="entry name" value="SLR0505 PROTEIN"/>
    <property type="match status" value="1"/>
</dbReference>
<reference evidence="3" key="1">
    <citation type="journal article" date="2020" name="mSystems">
        <title>Genome- and Community-Level Interaction Insights into Carbon Utilization and Element Cycling Functions of Hydrothermarchaeota in Hydrothermal Sediment.</title>
        <authorList>
            <person name="Zhou Z."/>
            <person name="Liu Y."/>
            <person name="Xu W."/>
            <person name="Pan J."/>
            <person name="Luo Z.H."/>
            <person name="Li M."/>
        </authorList>
    </citation>
    <scope>NUCLEOTIDE SEQUENCE [LARGE SCALE GENOMIC DNA]</scope>
    <source>
        <strain evidence="3">SpSt-374</strain>
    </source>
</reference>
<feature type="transmembrane region" description="Helical" evidence="2">
    <location>
        <begin position="20"/>
        <end position="37"/>
    </location>
</feature>
<accession>A0A7C3VQA8</accession>
<comment type="caution">
    <text evidence="3">The sequence shown here is derived from an EMBL/GenBank/DDBJ whole genome shotgun (WGS) entry which is preliminary data.</text>
</comment>